<accession>A0A7W9YHC8</accession>
<feature type="region of interest" description="Disordered" evidence="1">
    <location>
        <begin position="30"/>
        <end position="64"/>
    </location>
</feature>
<gene>
    <name evidence="2" type="ORF">HNR23_002240</name>
</gene>
<protein>
    <submittedName>
        <fullName evidence="2">Uncharacterized protein</fullName>
    </submittedName>
</protein>
<feature type="compositionally biased region" description="Basic and acidic residues" evidence="1">
    <location>
        <begin position="30"/>
        <end position="41"/>
    </location>
</feature>
<comment type="caution">
    <text evidence="2">The sequence shown here is derived from an EMBL/GenBank/DDBJ whole genome shotgun (WGS) entry which is preliminary data.</text>
</comment>
<evidence type="ECO:0000313" key="3">
    <source>
        <dbReference type="Proteomes" id="UP000546642"/>
    </source>
</evidence>
<feature type="compositionally biased region" description="Basic residues" evidence="1">
    <location>
        <begin position="52"/>
        <end position="64"/>
    </location>
</feature>
<proteinExistence type="predicted"/>
<keyword evidence="3" id="KW-1185">Reference proteome</keyword>
<sequence>MTNPGPLATYEVEMNGYRTKVQLTEREARRRKLLDPDHGDQEVQGSAEPAHNKARAPHTKRGGN</sequence>
<dbReference type="EMBL" id="JACHDS010000001">
    <property type="protein sequence ID" value="MBB6172180.1"/>
    <property type="molecule type" value="Genomic_DNA"/>
</dbReference>
<evidence type="ECO:0000256" key="1">
    <source>
        <dbReference type="SAM" id="MobiDB-lite"/>
    </source>
</evidence>
<dbReference type="Proteomes" id="UP000546642">
    <property type="component" value="Unassembled WGS sequence"/>
</dbReference>
<dbReference type="AlphaFoldDB" id="A0A7W9YHC8"/>
<evidence type="ECO:0000313" key="2">
    <source>
        <dbReference type="EMBL" id="MBB6172180.1"/>
    </source>
</evidence>
<organism evidence="2 3">
    <name type="scientific">Nocardiopsis mwathae</name>
    <dbReference type="NCBI Taxonomy" id="1472723"/>
    <lineage>
        <taxon>Bacteria</taxon>
        <taxon>Bacillati</taxon>
        <taxon>Actinomycetota</taxon>
        <taxon>Actinomycetes</taxon>
        <taxon>Streptosporangiales</taxon>
        <taxon>Nocardiopsidaceae</taxon>
        <taxon>Nocardiopsis</taxon>
    </lineage>
</organism>
<dbReference type="RefSeq" id="WP_184075515.1">
    <property type="nucleotide sequence ID" value="NZ_JACHDS010000001.1"/>
</dbReference>
<reference evidence="2 3" key="1">
    <citation type="submission" date="2020-08" db="EMBL/GenBank/DDBJ databases">
        <title>Sequencing the genomes of 1000 actinobacteria strains.</title>
        <authorList>
            <person name="Klenk H.-P."/>
        </authorList>
    </citation>
    <scope>NUCLEOTIDE SEQUENCE [LARGE SCALE GENOMIC DNA]</scope>
    <source>
        <strain evidence="2 3">DSM 46659</strain>
    </source>
</reference>
<name>A0A7W9YHC8_9ACTN</name>